<proteinExistence type="predicted"/>
<reference evidence="1" key="2">
    <citation type="submission" date="2018-04" db="EMBL/GenBank/DDBJ databases">
        <title>OnivRS2 (Oryza nivara Reference Sequence Version 2).</title>
        <authorList>
            <person name="Zhang J."/>
            <person name="Kudrna D."/>
            <person name="Lee S."/>
            <person name="Talag J."/>
            <person name="Rajasekar S."/>
            <person name="Welchert J."/>
            <person name="Hsing Y.-I."/>
            <person name="Wing R.A."/>
        </authorList>
    </citation>
    <scope>NUCLEOTIDE SEQUENCE [LARGE SCALE GENOMIC DNA]</scope>
    <source>
        <strain evidence="1">SL10</strain>
    </source>
</reference>
<accession>A0A0E0J3K3</accession>
<organism evidence="1">
    <name type="scientific">Oryza nivara</name>
    <name type="common">Indian wild rice</name>
    <name type="synonym">Oryza sativa f. spontanea</name>
    <dbReference type="NCBI Taxonomy" id="4536"/>
    <lineage>
        <taxon>Eukaryota</taxon>
        <taxon>Viridiplantae</taxon>
        <taxon>Streptophyta</taxon>
        <taxon>Embryophyta</taxon>
        <taxon>Tracheophyta</taxon>
        <taxon>Spermatophyta</taxon>
        <taxon>Magnoliopsida</taxon>
        <taxon>Liliopsida</taxon>
        <taxon>Poales</taxon>
        <taxon>Poaceae</taxon>
        <taxon>BOP clade</taxon>
        <taxon>Oryzoideae</taxon>
        <taxon>Oryzeae</taxon>
        <taxon>Oryzinae</taxon>
        <taxon>Oryza</taxon>
    </lineage>
</organism>
<dbReference type="Proteomes" id="UP000006591">
    <property type="component" value="Chromosome 11"/>
</dbReference>
<dbReference type="EnsemblPlants" id="ONIVA11G17750.1">
    <property type="protein sequence ID" value="ONIVA11G17750.1"/>
    <property type="gene ID" value="ONIVA11G17750"/>
</dbReference>
<keyword evidence="2" id="KW-1185">Reference proteome</keyword>
<evidence type="ECO:0000313" key="1">
    <source>
        <dbReference type="EnsemblPlants" id="ONIVA11G17750.1"/>
    </source>
</evidence>
<evidence type="ECO:0000313" key="2">
    <source>
        <dbReference type="Proteomes" id="UP000006591"/>
    </source>
</evidence>
<dbReference type="Gramene" id="ONIVA11G17750.1">
    <property type="protein sequence ID" value="ONIVA11G17750.1"/>
    <property type="gene ID" value="ONIVA11G17750"/>
</dbReference>
<reference evidence="1" key="1">
    <citation type="submission" date="2015-04" db="UniProtKB">
        <authorList>
            <consortium name="EnsemblPlants"/>
        </authorList>
    </citation>
    <scope>IDENTIFICATION</scope>
    <source>
        <strain evidence="1">SL10</strain>
    </source>
</reference>
<sequence length="125" mass="14727">MEDSHQSCTKQCDHKRMQEVGIYSRLDQVFEAPPAVKDEEMLHEKRKQDEIKKHVVRKRIMLVSIYKKKVTESSKIKFVDQVAKFDQRFQVVLTFKDLLIRAVVLKRSCTQENMASIELDTKVCL</sequence>
<dbReference type="HOGENOM" id="CLU_1996278_0_0_1"/>
<dbReference type="STRING" id="4536.A0A0E0J3K3"/>
<protein>
    <submittedName>
        <fullName evidence="1">Uncharacterized protein</fullName>
    </submittedName>
</protein>
<dbReference type="AlphaFoldDB" id="A0A0E0J3K3"/>
<name>A0A0E0J3K3_ORYNI</name>